<dbReference type="AlphaFoldDB" id="A0AB39QKP6"/>
<reference evidence="1" key="1">
    <citation type="submission" date="2024-07" db="EMBL/GenBank/DDBJ databases">
        <authorList>
            <person name="Yu S.T."/>
        </authorList>
    </citation>
    <scope>NUCLEOTIDE SEQUENCE</scope>
    <source>
        <strain evidence="1">R39</strain>
    </source>
</reference>
<dbReference type="RefSeq" id="WP_369221627.1">
    <property type="nucleotide sequence ID" value="NZ_CP163441.1"/>
</dbReference>
<sequence length="41" mass="4516">MNREPDEQQNDDIEVEELLDDVAGGRFVGGTLDPIVTTDVI</sequence>
<name>A0AB39QKP6_9ACTN</name>
<gene>
    <name evidence="1" type="ORF">AB5J52_07385</name>
</gene>
<organism evidence="1">
    <name type="scientific">Streptomyces sp. R39</name>
    <dbReference type="NCBI Taxonomy" id="3238631"/>
    <lineage>
        <taxon>Bacteria</taxon>
        <taxon>Bacillati</taxon>
        <taxon>Actinomycetota</taxon>
        <taxon>Actinomycetes</taxon>
        <taxon>Kitasatosporales</taxon>
        <taxon>Streptomycetaceae</taxon>
        <taxon>Streptomyces</taxon>
    </lineage>
</organism>
<evidence type="ECO:0008006" key="2">
    <source>
        <dbReference type="Google" id="ProtNLM"/>
    </source>
</evidence>
<evidence type="ECO:0000313" key="1">
    <source>
        <dbReference type="EMBL" id="XDQ42095.1"/>
    </source>
</evidence>
<accession>A0AB39QKP6</accession>
<dbReference type="EMBL" id="CP163441">
    <property type="protein sequence ID" value="XDQ42095.1"/>
    <property type="molecule type" value="Genomic_DNA"/>
</dbReference>
<proteinExistence type="predicted"/>
<protein>
    <recommendedName>
        <fullName evidence="2">Benenodin family lasso peptide</fullName>
    </recommendedName>
</protein>